<dbReference type="GeneID" id="54303873"/>
<dbReference type="AlphaFoldDB" id="A0A6A6B7S1"/>
<dbReference type="GO" id="GO:0016787">
    <property type="term" value="F:hydrolase activity"/>
    <property type="evidence" value="ECO:0007669"/>
    <property type="project" value="UniProtKB-KW"/>
</dbReference>
<feature type="domain" description="Carboxylesterase type B" evidence="5">
    <location>
        <begin position="31"/>
        <end position="498"/>
    </location>
</feature>
<keyword evidence="3" id="KW-0732">Signal</keyword>
<dbReference type="Proteomes" id="UP000799438">
    <property type="component" value="Unassembled WGS sequence"/>
</dbReference>
<dbReference type="Gene3D" id="3.40.50.1820">
    <property type="entry name" value="alpha/beta hydrolase"/>
    <property type="match status" value="1"/>
</dbReference>
<evidence type="ECO:0000313" key="6">
    <source>
        <dbReference type="EMBL" id="KAF2138987.1"/>
    </source>
</evidence>
<dbReference type="EMBL" id="ML995494">
    <property type="protein sequence ID" value="KAF2138987.1"/>
    <property type="molecule type" value="Genomic_DNA"/>
</dbReference>
<comment type="similarity">
    <text evidence="1 3">Belongs to the type-B carboxylesterase/lipase family.</text>
</comment>
<proteinExistence type="inferred from homology"/>
<evidence type="ECO:0000256" key="4">
    <source>
        <dbReference type="SAM" id="MobiDB-lite"/>
    </source>
</evidence>
<dbReference type="InterPro" id="IPR019826">
    <property type="entry name" value="Carboxylesterase_B_AS"/>
</dbReference>
<feature type="compositionally biased region" description="Low complexity" evidence="4">
    <location>
        <begin position="538"/>
        <end position="560"/>
    </location>
</feature>
<dbReference type="SUPFAM" id="SSF53474">
    <property type="entry name" value="alpha/beta-Hydrolases"/>
    <property type="match status" value="1"/>
</dbReference>
<keyword evidence="2 3" id="KW-0378">Hydrolase</keyword>
<feature type="region of interest" description="Disordered" evidence="4">
    <location>
        <begin position="534"/>
        <end position="560"/>
    </location>
</feature>
<evidence type="ECO:0000256" key="3">
    <source>
        <dbReference type="RuleBase" id="RU361235"/>
    </source>
</evidence>
<dbReference type="InterPro" id="IPR019819">
    <property type="entry name" value="Carboxylesterase_B_CS"/>
</dbReference>
<evidence type="ECO:0000256" key="2">
    <source>
        <dbReference type="ARBA" id="ARBA00022801"/>
    </source>
</evidence>
<dbReference type="InterPro" id="IPR002018">
    <property type="entry name" value="CarbesteraseB"/>
</dbReference>
<feature type="chain" id="PRO_5025704964" description="Carboxylic ester hydrolase" evidence="3">
    <location>
        <begin position="19"/>
        <end position="662"/>
    </location>
</feature>
<name>A0A6A6B7S1_9PEZI</name>
<keyword evidence="7" id="KW-1185">Reference proteome</keyword>
<dbReference type="EC" id="3.1.1.-" evidence="3"/>
<dbReference type="PROSITE" id="PS00941">
    <property type="entry name" value="CARBOXYLESTERASE_B_2"/>
    <property type="match status" value="1"/>
</dbReference>
<feature type="compositionally biased region" description="Acidic residues" evidence="4">
    <location>
        <begin position="577"/>
        <end position="595"/>
    </location>
</feature>
<evidence type="ECO:0000256" key="1">
    <source>
        <dbReference type="ARBA" id="ARBA00005964"/>
    </source>
</evidence>
<accession>A0A6A6B7S1</accession>
<feature type="signal peptide" evidence="3">
    <location>
        <begin position="1"/>
        <end position="18"/>
    </location>
</feature>
<sequence>MILLVACLLSIFAEYAVAVGPLVELGYARYNGVELGNGVTQWLGLPYAAPPLGPLRFAAPADITIENREYQAYTASSSKNHHGPACIGVDSSSNSLGDSSSQVSEDCLTLDIYAPASATAESQLPVYLYIPGGGFSVSGLPPNGSTLVHNSGHEIIYVSLTYRVGPYGFLTGDSSDLVAEAGTPQFSYNNGLKDQLKALHWVKENIQSFGGNPSHLVIGGASAGAGSVVLHVSNPETSALLAGATAESASWPPLLTPEEGDYIFSNISALTSCSASVNALACLRALPASALQQLIRGQRFRLPGAPETPLFAYAPTLDGDLVREYTYEALWQAHRSRGHTLPPLLLGATSHDGATFAPASAGTALYAADAFITSQFPRLSATDLAWLHAHPYYAPLIQSSNFRAFAARAFGSLRYACPALFVAWAVPSRAHSPAVWLYRWDVGAAGHVAEQGAVFRGAGAAGGDVAAIEAAANIQAYFVSFVRFLDPNPGRAAGAPLWGATGGDEVGRGEDGAQKRALVLEVVVEEVEAGVGTGAVGGTEATGEAGAAEAAAPAPEDTTVVAGSEEVEAAAVVQEAGEAEVPEDNNDNNNNDDDTPSLPPIGTGPAPAAGSSTAATTWLPQRMLFTDHAEEEGAAATRMEMLDATQWEQCVYLVDRGIVLQQ</sequence>
<dbReference type="PANTHER" id="PTHR11559">
    <property type="entry name" value="CARBOXYLESTERASE"/>
    <property type="match status" value="1"/>
</dbReference>
<evidence type="ECO:0000259" key="5">
    <source>
        <dbReference type="Pfam" id="PF00135"/>
    </source>
</evidence>
<protein>
    <recommendedName>
        <fullName evidence="3">Carboxylic ester hydrolase</fullName>
        <ecNumber evidence="3">3.1.1.-</ecNumber>
    </recommendedName>
</protein>
<dbReference type="RefSeq" id="XP_033394700.1">
    <property type="nucleotide sequence ID" value="XM_033546367.1"/>
</dbReference>
<evidence type="ECO:0000313" key="7">
    <source>
        <dbReference type="Proteomes" id="UP000799438"/>
    </source>
</evidence>
<dbReference type="OrthoDB" id="408631at2759"/>
<dbReference type="PROSITE" id="PS00122">
    <property type="entry name" value="CARBOXYLESTERASE_B_1"/>
    <property type="match status" value="1"/>
</dbReference>
<dbReference type="InterPro" id="IPR050309">
    <property type="entry name" value="Type-B_Carboxylest/Lipase"/>
</dbReference>
<reference evidence="6" key="1">
    <citation type="journal article" date="2020" name="Stud. Mycol.">
        <title>101 Dothideomycetes genomes: a test case for predicting lifestyles and emergence of pathogens.</title>
        <authorList>
            <person name="Haridas S."/>
            <person name="Albert R."/>
            <person name="Binder M."/>
            <person name="Bloem J."/>
            <person name="Labutti K."/>
            <person name="Salamov A."/>
            <person name="Andreopoulos B."/>
            <person name="Baker S."/>
            <person name="Barry K."/>
            <person name="Bills G."/>
            <person name="Bluhm B."/>
            <person name="Cannon C."/>
            <person name="Castanera R."/>
            <person name="Culley D."/>
            <person name="Daum C."/>
            <person name="Ezra D."/>
            <person name="Gonzalez J."/>
            <person name="Henrissat B."/>
            <person name="Kuo A."/>
            <person name="Liang C."/>
            <person name="Lipzen A."/>
            <person name="Lutzoni F."/>
            <person name="Magnuson J."/>
            <person name="Mondo S."/>
            <person name="Nolan M."/>
            <person name="Ohm R."/>
            <person name="Pangilinan J."/>
            <person name="Park H.-J."/>
            <person name="Ramirez L."/>
            <person name="Alfaro M."/>
            <person name="Sun H."/>
            <person name="Tritt A."/>
            <person name="Yoshinaga Y."/>
            <person name="Zwiers L.-H."/>
            <person name="Turgeon B."/>
            <person name="Goodwin S."/>
            <person name="Spatafora J."/>
            <person name="Crous P."/>
            <person name="Grigoriev I."/>
        </authorList>
    </citation>
    <scope>NUCLEOTIDE SEQUENCE</scope>
    <source>
        <strain evidence="6">CBS 121167</strain>
    </source>
</reference>
<dbReference type="InterPro" id="IPR029058">
    <property type="entry name" value="AB_hydrolase_fold"/>
</dbReference>
<gene>
    <name evidence="6" type="ORF">K452DRAFT_360734</name>
</gene>
<organism evidence="6 7">
    <name type="scientific">Aplosporella prunicola CBS 121167</name>
    <dbReference type="NCBI Taxonomy" id="1176127"/>
    <lineage>
        <taxon>Eukaryota</taxon>
        <taxon>Fungi</taxon>
        <taxon>Dikarya</taxon>
        <taxon>Ascomycota</taxon>
        <taxon>Pezizomycotina</taxon>
        <taxon>Dothideomycetes</taxon>
        <taxon>Dothideomycetes incertae sedis</taxon>
        <taxon>Botryosphaeriales</taxon>
        <taxon>Aplosporellaceae</taxon>
        <taxon>Aplosporella</taxon>
    </lineage>
</organism>
<dbReference type="Pfam" id="PF00135">
    <property type="entry name" value="COesterase"/>
    <property type="match status" value="1"/>
</dbReference>
<feature type="region of interest" description="Disordered" evidence="4">
    <location>
        <begin position="574"/>
        <end position="613"/>
    </location>
</feature>
<feature type="compositionally biased region" description="Low complexity" evidence="4">
    <location>
        <begin position="600"/>
        <end position="613"/>
    </location>
</feature>